<reference evidence="1 2" key="1">
    <citation type="submission" date="2020-04" db="EMBL/GenBank/DDBJ databases">
        <authorList>
            <person name="De Canck E."/>
        </authorList>
    </citation>
    <scope>NUCLEOTIDE SEQUENCE [LARGE SCALE GENOMIC DNA]</scope>
    <source>
        <strain evidence="1 2">LMG 3328</strain>
    </source>
</reference>
<dbReference type="EMBL" id="CADILE010000014">
    <property type="protein sequence ID" value="CAB3903738.1"/>
    <property type="molecule type" value="Genomic_DNA"/>
</dbReference>
<organism evidence="1 2">
    <name type="scientific">Achromobacter ruhlandii</name>
    <dbReference type="NCBI Taxonomy" id="72557"/>
    <lineage>
        <taxon>Bacteria</taxon>
        <taxon>Pseudomonadati</taxon>
        <taxon>Pseudomonadota</taxon>
        <taxon>Betaproteobacteria</taxon>
        <taxon>Burkholderiales</taxon>
        <taxon>Alcaligenaceae</taxon>
        <taxon>Achromobacter</taxon>
    </lineage>
</organism>
<dbReference type="RefSeq" id="WP_100509156.1">
    <property type="nucleotide sequence ID" value="NZ_CADILE010000014.1"/>
</dbReference>
<evidence type="ECO:0000313" key="1">
    <source>
        <dbReference type="EMBL" id="CAB3903738.1"/>
    </source>
</evidence>
<dbReference type="AlphaFoldDB" id="A0A2M9GT23"/>
<proteinExistence type="predicted"/>
<protein>
    <submittedName>
        <fullName evidence="1">Uncharacterized protein</fullName>
    </submittedName>
</protein>
<dbReference type="Proteomes" id="UP000494122">
    <property type="component" value="Unassembled WGS sequence"/>
</dbReference>
<evidence type="ECO:0000313" key="2">
    <source>
        <dbReference type="Proteomes" id="UP000494122"/>
    </source>
</evidence>
<accession>A0A2M9GT23</accession>
<sequence length="64" mass="7293">MADVTDWQQRDEYYWAGPGGWTICKVFAQNRWQYEVWAANGTRHGMEPSLAAAITLYDKAKPAA</sequence>
<gene>
    <name evidence="1" type="ORF">LMG3328_04431</name>
</gene>
<name>A0A2M9GT23_9BURK</name>